<name>A0A5N6HCA1_ASPFL</name>
<dbReference type="VEuPathDB" id="FungiDB:F9C07_2155939"/>
<proteinExistence type="predicted"/>
<dbReference type="Proteomes" id="UP000325434">
    <property type="component" value="Unassembled WGS sequence"/>
</dbReference>
<dbReference type="VEuPathDB" id="FungiDB:AFLA_002094"/>
<accession>A0A5N6HCA1</accession>
<dbReference type="EMBL" id="ML734558">
    <property type="protein sequence ID" value="KAB8251717.1"/>
    <property type="molecule type" value="Genomic_DNA"/>
</dbReference>
<protein>
    <submittedName>
        <fullName evidence="1">Uncharacterized protein</fullName>
    </submittedName>
</protein>
<dbReference type="AlphaFoldDB" id="A0A5N6HCA1"/>
<evidence type="ECO:0000313" key="1">
    <source>
        <dbReference type="EMBL" id="KAB8251717.1"/>
    </source>
</evidence>
<gene>
    <name evidence="1" type="ORF">BDV35DRAFT_338219</name>
</gene>
<organism evidence="1">
    <name type="scientific">Aspergillus flavus</name>
    <dbReference type="NCBI Taxonomy" id="5059"/>
    <lineage>
        <taxon>Eukaryota</taxon>
        <taxon>Fungi</taxon>
        <taxon>Dikarya</taxon>
        <taxon>Ascomycota</taxon>
        <taxon>Pezizomycotina</taxon>
        <taxon>Eurotiomycetes</taxon>
        <taxon>Eurotiomycetidae</taxon>
        <taxon>Eurotiales</taxon>
        <taxon>Aspergillaceae</taxon>
        <taxon>Aspergillus</taxon>
        <taxon>Aspergillus subgen. Circumdati</taxon>
    </lineage>
</organism>
<sequence>MKIASVLLFTSVALGAAPRYFEGSWGSPYEDAPVISCQDRPGLRCNPSIGLDCCPLLDCTAECPGCWGYCRKN</sequence>
<reference evidence="1" key="1">
    <citation type="submission" date="2019-04" db="EMBL/GenBank/DDBJ databases">
        <title>Friends and foes A comparative genomics study of 23 Aspergillus species from section Flavi.</title>
        <authorList>
            <consortium name="DOE Joint Genome Institute"/>
            <person name="Kjaerbolling I."/>
            <person name="Vesth T."/>
            <person name="Frisvad J.C."/>
            <person name="Nybo J.L."/>
            <person name="Theobald S."/>
            <person name="Kildgaard S."/>
            <person name="Isbrandt T."/>
            <person name="Kuo A."/>
            <person name="Sato A."/>
            <person name="Lyhne E.K."/>
            <person name="Kogle M.E."/>
            <person name="Wiebenga A."/>
            <person name="Kun R.S."/>
            <person name="Lubbers R.J."/>
            <person name="Makela M.R."/>
            <person name="Barry K."/>
            <person name="Chovatia M."/>
            <person name="Clum A."/>
            <person name="Daum C."/>
            <person name="Haridas S."/>
            <person name="He G."/>
            <person name="LaButti K."/>
            <person name="Lipzen A."/>
            <person name="Mondo S."/>
            <person name="Riley R."/>
            <person name="Salamov A."/>
            <person name="Simmons B.A."/>
            <person name="Magnuson J.K."/>
            <person name="Henrissat B."/>
            <person name="Mortensen U.H."/>
            <person name="Larsen T.O."/>
            <person name="Devries R.P."/>
            <person name="Grigoriev I.V."/>
            <person name="Machida M."/>
            <person name="Baker S.E."/>
            <person name="Andersen M.R."/>
        </authorList>
    </citation>
    <scope>NUCLEOTIDE SEQUENCE [LARGE SCALE GENOMIC DNA]</scope>
    <source>
        <strain evidence="1">CBS 121.62</strain>
    </source>
</reference>